<dbReference type="InterPro" id="IPR001810">
    <property type="entry name" value="F-box_dom"/>
</dbReference>
<feature type="domain" description="F-box" evidence="2">
    <location>
        <begin position="12"/>
        <end position="47"/>
    </location>
</feature>
<dbReference type="CDD" id="cd09917">
    <property type="entry name" value="F-box_SF"/>
    <property type="match status" value="1"/>
</dbReference>
<evidence type="ECO:0000259" key="2">
    <source>
        <dbReference type="Pfam" id="PF12937"/>
    </source>
</evidence>
<evidence type="ECO:0000313" key="3">
    <source>
        <dbReference type="EMBL" id="WVZ79106.1"/>
    </source>
</evidence>
<dbReference type="InterPro" id="IPR011044">
    <property type="entry name" value="Quino_amine_DH_bsu"/>
</dbReference>
<dbReference type="Gene3D" id="1.20.1280.50">
    <property type="match status" value="1"/>
</dbReference>
<dbReference type="PANTHER" id="PTHR44586">
    <property type="entry name" value="F-BOX DOMAIN CONTAINING PROTEIN, EXPRESSED"/>
    <property type="match status" value="1"/>
</dbReference>
<dbReference type="PANTHER" id="PTHR44586:SF25">
    <property type="entry name" value="(WILD MALAYSIAN BANANA) HYPOTHETICAL PROTEIN"/>
    <property type="match status" value="1"/>
</dbReference>
<dbReference type="Proteomes" id="UP001341281">
    <property type="component" value="Chromosome 06"/>
</dbReference>
<evidence type="ECO:0000313" key="4">
    <source>
        <dbReference type="Proteomes" id="UP001341281"/>
    </source>
</evidence>
<name>A0AAQ3WZG4_PASNO</name>
<feature type="domain" description="KIB1-4 beta-propeller" evidence="1">
    <location>
        <begin position="84"/>
        <end position="333"/>
    </location>
</feature>
<evidence type="ECO:0000259" key="1">
    <source>
        <dbReference type="Pfam" id="PF03478"/>
    </source>
</evidence>
<evidence type="ECO:0008006" key="5">
    <source>
        <dbReference type="Google" id="ProtNLM"/>
    </source>
</evidence>
<proteinExistence type="predicted"/>
<dbReference type="InterPro" id="IPR005174">
    <property type="entry name" value="KIB1-4_b-propeller"/>
</dbReference>
<dbReference type="SUPFAM" id="SSF81383">
    <property type="entry name" value="F-box domain"/>
    <property type="match status" value="1"/>
</dbReference>
<dbReference type="Pfam" id="PF03478">
    <property type="entry name" value="Beta-prop_KIB1-4"/>
    <property type="match status" value="1"/>
</dbReference>
<reference evidence="3 4" key="1">
    <citation type="submission" date="2024-02" db="EMBL/GenBank/DDBJ databases">
        <title>High-quality chromosome-scale genome assembly of Pensacola bahiagrass (Paspalum notatum Flugge var. saurae).</title>
        <authorList>
            <person name="Vega J.M."/>
            <person name="Podio M."/>
            <person name="Orjuela J."/>
            <person name="Siena L.A."/>
            <person name="Pessino S.C."/>
            <person name="Combes M.C."/>
            <person name="Mariac C."/>
            <person name="Albertini E."/>
            <person name="Pupilli F."/>
            <person name="Ortiz J.P.A."/>
            <person name="Leblanc O."/>
        </authorList>
    </citation>
    <scope>NUCLEOTIDE SEQUENCE [LARGE SCALE GENOMIC DNA]</scope>
    <source>
        <strain evidence="3">R1</strain>
        <tissue evidence="3">Leaf</tissue>
    </source>
</reference>
<accession>A0AAQ3WZG4</accession>
<dbReference type="EMBL" id="CP144750">
    <property type="protein sequence ID" value="WVZ79106.1"/>
    <property type="molecule type" value="Genomic_DNA"/>
</dbReference>
<dbReference type="InterPro" id="IPR036047">
    <property type="entry name" value="F-box-like_dom_sf"/>
</dbReference>
<dbReference type="Pfam" id="PF12937">
    <property type="entry name" value="F-box-like"/>
    <property type="match status" value="1"/>
</dbReference>
<protein>
    <recommendedName>
        <fullName evidence="5">F-box domain-containing protein</fullName>
    </recommendedName>
</protein>
<gene>
    <name evidence="3" type="ORF">U9M48_026724</name>
</gene>
<keyword evidence="4" id="KW-1185">Reference proteome</keyword>
<dbReference type="AlphaFoldDB" id="A0AAQ3WZG4"/>
<sequence length="340" mass="38394">MGVHHEHGPGSWSELPADVLVTVLEGVAVRDLCRAGAVCRWWRAAVSYVRGQHRALSRPRTPPCLLYMAAGSTTSSDDPFAATLYSITDGRSYPVPLNGASIPGDELWLGASHGWLVTVDDHAELHLVNPVTGERIDSLPSVATIEQVRRVHDDSGAIVADRYLVYPYDWSLKVLPQELDHPMWLDSHQLIKYLYIRALMSSDPSGGGDCVVVLIHWPHYQLSFARPGDAHWTWISPPQGNTECCDCGFDNDSRILYALHYNGAIHAFDLHGCPALEREVVLHPQVHQVTTRITKYLVHAPWLGCWLQVWRNMELIDPTRDDEATEWMRVYQAWILRRRS</sequence>
<dbReference type="SUPFAM" id="SSF50969">
    <property type="entry name" value="YVTN repeat-like/Quinoprotein amine dehydrogenase"/>
    <property type="match status" value="1"/>
</dbReference>
<organism evidence="3 4">
    <name type="scientific">Paspalum notatum var. saurae</name>
    <dbReference type="NCBI Taxonomy" id="547442"/>
    <lineage>
        <taxon>Eukaryota</taxon>
        <taxon>Viridiplantae</taxon>
        <taxon>Streptophyta</taxon>
        <taxon>Embryophyta</taxon>
        <taxon>Tracheophyta</taxon>
        <taxon>Spermatophyta</taxon>
        <taxon>Magnoliopsida</taxon>
        <taxon>Liliopsida</taxon>
        <taxon>Poales</taxon>
        <taxon>Poaceae</taxon>
        <taxon>PACMAD clade</taxon>
        <taxon>Panicoideae</taxon>
        <taxon>Andropogonodae</taxon>
        <taxon>Paspaleae</taxon>
        <taxon>Paspalinae</taxon>
        <taxon>Paspalum</taxon>
    </lineage>
</organism>